<dbReference type="RefSeq" id="WP_005844653.1">
    <property type="nucleotide sequence ID" value="NZ_JNHI01000020.1"/>
</dbReference>
<evidence type="ECO:0000313" key="2">
    <source>
        <dbReference type="Proteomes" id="UP000028134"/>
    </source>
</evidence>
<dbReference type="PATRIC" id="fig|1339350.3.peg.2937"/>
<dbReference type="Proteomes" id="UP000028134">
    <property type="component" value="Unassembled WGS sequence"/>
</dbReference>
<evidence type="ECO:0008006" key="3">
    <source>
        <dbReference type="Google" id="ProtNLM"/>
    </source>
</evidence>
<proteinExistence type="predicted"/>
<protein>
    <recommendedName>
        <fullName evidence="3">Lipoprotein</fullName>
    </recommendedName>
</protein>
<dbReference type="GeneID" id="5300994"/>
<evidence type="ECO:0000313" key="1">
    <source>
        <dbReference type="EMBL" id="KDS29313.1"/>
    </source>
</evidence>
<comment type="caution">
    <text evidence="1">The sequence shown here is derived from an EMBL/GenBank/DDBJ whole genome shotgun (WGS) entry which is preliminary data.</text>
</comment>
<dbReference type="PROSITE" id="PS51257">
    <property type="entry name" value="PROKAR_LIPOPROTEIN"/>
    <property type="match status" value="1"/>
</dbReference>
<organism evidence="1 2">
    <name type="scientific">Phocaeicola vulgatus str. 3775 SL</name>
    <name type="common">B</name>
    <name type="synonym">iv</name>
    <dbReference type="NCBI Taxonomy" id="1339350"/>
    <lineage>
        <taxon>Bacteria</taxon>
        <taxon>Pseudomonadati</taxon>
        <taxon>Bacteroidota</taxon>
        <taxon>Bacteroidia</taxon>
        <taxon>Bacteroidales</taxon>
        <taxon>Bacteroidaceae</taxon>
        <taxon>Phocaeicola</taxon>
    </lineage>
</organism>
<dbReference type="DNASU" id="5300994"/>
<accession>A0A078R1M5</accession>
<dbReference type="EMBL" id="JNHI01000020">
    <property type="protein sequence ID" value="KDS29313.1"/>
    <property type="molecule type" value="Genomic_DNA"/>
</dbReference>
<name>A0A078R1M5_PHOVU</name>
<reference evidence="1 2" key="1">
    <citation type="submission" date="2014-04" db="EMBL/GenBank/DDBJ databases">
        <authorList>
            <person name="Sears C."/>
            <person name="Carroll K."/>
            <person name="Sack B.R."/>
            <person name="Qadri F."/>
            <person name="Myers L.L."/>
            <person name="Chung G.-T."/>
            <person name="Escheverria P."/>
            <person name="Fraser C.M."/>
            <person name="Sadzewicz L."/>
            <person name="Shefchek K.A."/>
            <person name="Tallon L."/>
            <person name="Das S.P."/>
            <person name="Daugherty S."/>
            <person name="Mongodin E.F."/>
        </authorList>
    </citation>
    <scope>NUCLEOTIDE SEQUENCE [LARGE SCALE GENOMIC DNA]</scope>
    <source>
        <strain evidence="2">3775 SL(B) 10 (iv)</strain>
    </source>
</reference>
<gene>
    <name evidence="1" type="ORF">M097_3066</name>
</gene>
<sequence>MRTNTRLVLPFFYALLISACSNNDNYPKEYIGFEKQFISHTYDTKNEEETLTLKIIAAEKQDTDRKLTISSSTSNNSFHIQNAHPVILKGKKSVKIDIILYPKQIKSVQRIIRLICTPDGKDAKISEISIRLQKK</sequence>
<dbReference type="AlphaFoldDB" id="A0A078R1M5"/>